<accession>A0A7D7MH03</accession>
<dbReference type="Proteomes" id="UP000514716">
    <property type="component" value="Chromosome"/>
</dbReference>
<dbReference type="AlphaFoldDB" id="A0A7D7MH03"/>
<name>A0A7D7MH03_PLAMR</name>
<evidence type="ECO:0000313" key="2">
    <source>
        <dbReference type="EMBL" id="QMT16608.1"/>
    </source>
</evidence>
<reference evidence="2 3" key="1">
    <citation type="submission" date="2020-07" db="EMBL/GenBank/DDBJ databases">
        <title>Screening of a cold-adapted Planococcus bacterium producing protease in traditional shrimp paste and protease identification by genome sequencing.</title>
        <authorList>
            <person name="Gao R."/>
            <person name="Leng W."/>
            <person name="Chu Q."/>
            <person name="Wu X."/>
            <person name="Liu H."/>
            <person name="Li X."/>
        </authorList>
    </citation>
    <scope>NUCLEOTIDE SEQUENCE [LARGE SCALE GENOMIC DNA]</scope>
    <source>
        <strain evidence="2 3">XJ11</strain>
    </source>
</reference>
<dbReference type="KEGG" id="pdec:H1Q58_11570"/>
<evidence type="ECO:0000313" key="3">
    <source>
        <dbReference type="Proteomes" id="UP000514716"/>
    </source>
</evidence>
<feature type="compositionally biased region" description="Acidic residues" evidence="1">
    <location>
        <begin position="29"/>
        <end position="48"/>
    </location>
</feature>
<sequence>MDYRLRLGGFVLMLTVAGCGTQELVADSPAEEMGQEGTEDTQLDEEVEGGTSGDHHDDQPVAIDPYDYFLADKSTAHFEGSGNEFAEFTLKTDYLEANHIATYEDNGGTVMLKVYRLHDDRIELVKQEGEFYDEYTASFEELEALDVMSTYLEFPIEEGQEIGNATVVETGASVETPYQKFTDVFVLESLAAEGSSINRNYFVEGFGEVKREFLANPDDSKDMAITSTLASIELGESTK</sequence>
<feature type="region of interest" description="Disordered" evidence="1">
    <location>
        <begin position="29"/>
        <end position="59"/>
    </location>
</feature>
<dbReference type="PROSITE" id="PS51257">
    <property type="entry name" value="PROKAR_LIPOPROTEIN"/>
    <property type="match status" value="1"/>
</dbReference>
<protein>
    <submittedName>
        <fullName evidence="2">Uncharacterized protein</fullName>
    </submittedName>
</protein>
<gene>
    <name evidence="2" type="ORF">H1Q58_11570</name>
</gene>
<organism evidence="2 3">
    <name type="scientific">Planococcus maritimus</name>
    <dbReference type="NCBI Taxonomy" id="192421"/>
    <lineage>
        <taxon>Bacteria</taxon>
        <taxon>Bacillati</taxon>
        <taxon>Bacillota</taxon>
        <taxon>Bacilli</taxon>
        <taxon>Bacillales</taxon>
        <taxon>Caryophanaceae</taxon>
        <taxon>Planococcus</taxon>
    </lineage>
</organism>
<dbReference type="RefSeq" id="WP_182091564.1">
    <property type="nucleotide sequence ID" value="NZ_CP059540.1"/>
</dbReference>
<evidence type="ECO:0000256" key="1">
    <source>
        <dbReference type="SAM" id="MobiDB-lite"/>
    </source>
</evidence>
<dbReference type="EMBL" id="CP059540">
    <property type="protein sequence ID" value="QMT16608.1"/>
    <property type="molecule type" value="Genomic_DNA"/>
</dbReference>
<proteinExistence type="predicted"/>
<keyword evidence="3" id="KW-1185">Reference proteome</keyword>